<feature type="compositionally biased region" description="Basic residues" evidence="1">
    <location>
        <begin position="1"/>
        <end position="10"/>
    </location>
</feature>
<evidence type="ECO:0000313" key="2">
    <source>
        <dbReference type="EMBL" id="KAG5167017.1"/>
    </source>
</evidence>
<feature type="compositionally biased region" description="Polar residues" evidence="1">
    <location>
        <begin position="85"/>
        <end position="96"/>
    </location>
</feature>
<organism evidence="2">
    <name type="scientific">Psilocybe cubensis</name>
    <name type="common">Psychedelic mushroom</name>
    <name type="synonym">Stropharia cubensis</name>
    <dbReference type="NCBI Taxonomy" id="181762"/>
    <lineage>
        <taxon>Eukaryota</taxon>
        <taxon>Fungi</taxon>
        <taxon>Dikarya</taxon>
        <taxon>Basidiomycota</taxon>
        <taxon>Agaricomycotina</taxon>
        <taxon>Agaricomycetes</taxon>
        <taxon>Agaricomycetidae</taxon>
        <taxon>Agaricales</taxon>
        <taxon>Agaricineae</taxon>
        <taxon>Strophariaceae</taxon>
        <taxon>Psilocybe</taxon>
    </lineage>
</organism>
<gene>
    <name evidence="2" type="ORF">JR316_007354</name>
</gene>
<sequence>MASAHSRKSMQRVEAESIPDTTPPRVWAECTGRRTSIHRVHASPPPEVYVTSNGTSPPQVSAECVGRRASIHSVNASPGPEVDTSRQGRVNASTNA</sequence>
<dbReference type="EMBL" id="JAFIQS010000007">
    <property type="protein sequence ID" value="KAG5167017.1"/>
    <property type="molecule type" value="Genomic_DNA"/>
</dbReference>
<accession>A0A8H7XU24</accession>
<evidence type="ECO:0000256" key="1">
    <source>
        <dbReference type="SAM" id="MobiDB-lite"/>
    </source>
</evidence>
<proteinExistence type="predicted"/>
<feature type="compositionally biased region" description="Polar residues" evidence="1">
    <location>
        <begin position="50"/>
        <end position="59"/>
    </location>
</feature>
<comment type="caution">
    <text evidence="2">The sequence shown here is derived from an EMBL/GenBank/DDBJ whole genome shotgun (WGS) entry which is preliminary data.</text>
</comment>
<feature type="region of interest" description="Disordered" evidence="1">
    <location>
        <begin position="1"/>
        <end position="96"/>
    </location>
</feature>
<name>A0A8H7XU24_PSICU</name>
<reference evidence="2" key="1">
    <citation type="submission" date="2021-02" db="EMBL/GenBank/DDBJ databases">
        <title>Psilocybe cubensis genome.</title>
        <authorList>
            <person name="Mckernan K.J."/>
            <person name="Crawford S."/>
            <person name="Trippe A."/>
            <person name="Kane L.T."/>
            <person name="Mclaughlin S."/>
        </authorList>
    </citation>
    <scope>NUCLEOTIDE SEQUENCE [LARGE SCALE GENOMIC DNA]</scope>
    <source>
        <strain evidence="2">MGC-MH-2018</strain>
    </source>
</reference>
<protein>
    <submittedName>
        <fullName evidence="2">Uncharacterized protein</fullName>
    </submittedName>
</protein>
<dbReference type="AlphaFoldDB" id="A0A8H7XU24"/>